<dbReference type="InterPro" id="IPR005119">
    <property type="entry name" value="LysR_subst-bd"/>
</dbReference>
<dbReference type="Gene3D" id="1.10.10.10">
    <property type="entry name" value="Winged helix-like DNA-binding domain superfamily/Winged helix DNA-binding domain"/>
    <property type="match status" value="1"/>
</dbReference>
<evidence type="ECO:0000256" key="1">
    <source>
        <dbReference type="ARBA" id="ARBA00009437"/>
    </source>
</evidence>
<dbReference type="PANTHER" id="PTHR30419">
    <property type="entry name" value="HTH-TYPE TRANSCRIPTIONAL REGULATOR YBHD"/>
    <property type="match status" value="1"/>
</dbReference>
<keyword evidence="3" id="KW-0238">DNA-binding</keyword>
<dbReference type="InterPro" id="IPR050950">
    <property type="entry name" value="HTH-type_LysR_regulators"/>
</dbReference>
<protein>
    <submittedName>
        <fullName evidence="6">LysR family transcriptional regulator</fullName>
    </submittedName>
</protein>
<dbReference type="Proteomes" id="UP001060895">
    <property type="component" value="Unassembled WGS sequence"/>
</dbReference>
<evidence type="ECO:0000256" key="4">
    <source>
        <dbReference type="ARBA" id="ARBA00023163"/>
    </source>
</evidence>
<comment type="caution">
    <text evidence="6">The sequence shown here is derived from an EMBL/GenBank/DDBJ whole genome shotgun (WGS) entry which is preliminary data.</text>
</comment>
<evidence type="ECO:0000313" key="6">
    <source>
        <dbReference type="EMBL" id="GBQ30919.1"/>
    </source>
</evidence>
<dbReference type="PRINTS" id="PR00039">
    <property type="entry name" value="HTHLYSR"/>
</dbReference>
<keyword evidence="2" id="KW-0805">Transcription regulation</keyword>
<evidence type="ECO:0000259" key="5">
    <source>
        <dbReference type="PROSITE" id="PS50931"/>
    </source>
</evidence>
<dbReference type="PANTHER" id="PTHR30419:SF2">
    <property type="entry name" value="LYSR FAMILY TRANSCRIPTIONAL REGULATOR"/>
    <property type="match status" value="1"/>
</dbReference>
<dbReference type="Pfam" id="PF03466">
    <property type="entry name" value="LysR_substrate"/>
    <property type="match status" value="1"/>
</dbReference>
<sequence>MLRRRDGRQGELDMKGPVRREHMMRLHARCILYFNAVRDHGSIREAARRLNVTPSALTRQIAQMEDEIGAPLFDRLPGGMVLTAVGEIVARHIVTVMQDAVRTDEQIAALAGMRGGRISLMTVEGIAGDLMARLLTRMTRIWPGIDLQAETGSPARIVAALSGGTTDLGIAFSLNPPGDLRRVAVARFPVGVVMPAGHPLAGRHSVRIEECLEYRLILPSESLSLHQVMDPMLQPWRDRLDVVLETGSIELTNRMVAAGVGLAFQSRLALEFDISRGALAHVPLDDPRAVTDLGVYVREARWLPPALERLIVEVREALREQEEAAYIRRQEDLLTG</sequence>
<accession>A0ABQ0PBW5</accession>
<evidence type="ECO:0000256" key="2">
    <source>
        <dbReference type="ARBA" id="ARBA00023015"/>
    </source>
</evidence>
<dbReference type="Gene3D" id="3.40.190.290">
    <property type="match status" value="1"/>
</dbReference>
<reference evidence="6" key="1">
    <citation type="submission" date="2013-04" db="EMBL/GenBank/DDBJ databases">
        <title>The genome sequencing project of 58 acetic acid bacteria.</title>
        <authorList>
            <person name="Okamoto-Kainuma A."/>
            <person name="Ishikawa M."/>
            <person name="Umino S."/>
            <person name="Koizumi Y."/>
            <person name="Shiwa Y."/>
            <person name="Yoshikawa H."/>
            <person name="Matsutani M."/>
            <person name="Matsushita K."/>
        </authorList>
    </citation>
    <scope>NUCLEOTIDE SEQUENCE</scope>
    <source>
        <strain evidence="6">DSM 12717</strain>
    </source>
</reference>
<dbReference type="PROSITE" id="PS50931">
    <property type="entry name" value="HTH_LYSR"/>
    <property type="match status" value="1"/>
</dbReference>
<dbReference type="SUPFAM" id="SSF46785">
    <property type="entry name" value="Winged helix' DNA-binding domain"/>
    <property type="match status" value="1"/>
</dbReference>
<evidence type="ECO:0000313" key="7">
    <source>
        <dbReference type="Proteomes" id="UP001060895"/>
    </source>
</evidence>
<evidence type="ECO:0000256" key="3">
    <source>
        <dbReference type="ARBA" id="ARBA00023125"/>
    </source>
</evidence>
<feature type="domain" description="HTH lysR-type" evidence="5">
    <location>
        <begin position="33"/>
        <end position="83"/>
    </location>
</feature>
<dbReference type="SUPFAM" id="SSF53850">
    <property type="entry name" value="Periplasmic binding protein-like II"/>
    <property type="match status" value="1"/>
</dbReference>
<keyword evidence="4" id="KW-0804">Transcription</keyword>
<keyword evidence="7" id="KW-1185">Reference proteome</keyword>
<dbReference type="EMBL" id="BAQP01000427">
    <property type="protein sequence ID" value="GBQ30919.1"/>
    <property type="molecule type" value="Genomic_DNA"/>
</dbReference>
<proteinExistence type="inferred from homology"/>
<dbReference type="InterPro" id="IPR000847">
    <property type="entry name" value="LysR_HTH_N"/>
</dbReference>
<comment type="similarity">
    <text evidence="1">Belongs to the LysR transcriptional regulatory family.</text>
</comment>
<name>A0ABQ0PBW5_9PROT</name>
<dbReference type="InterPro" id="IPR036388">
    <property type="entry name" value="WH-like_DNA-bd_sf"/>
</dbReference>
<gene>
    <name evidence="6" type="ORF">AA12717_3618</name>
</gene>
<dbReference type="Pfam" id="PF00126">
    <property type="entry name" value="HTH_1"/>
    <property type="match status" value="1"/>
</dbReference>
<organism evidence="6 7">
    <name type="scientific">Gluconacetobacter sacchari DSM 12717</name>
    <dbReference type="NCBI Taxonomy" id="1307940"/>
    <lineage>
        <taxon>Bacteria</taxon>
        <taxon>Pseudomonadati</taxon>
        <taxon>Pseudomonadota</taxon>
        <taxon>Alphaproteobacteria</taxon>
        <taxon>Acetobacterales</taxon>
        <taxon>Acetobacteraceae</taxon>
        <taxon>Gluconacetobacter</taxon>
    </lineage>
</organism>
<dbReference type="InterPro" id="IPR036390">
    <property type="entry name" value="WH_DNA-bd_sf"/>
</dbReference>